<sequence length="77" mass="9217">MKFELRLLGLAFWICYFNRITIAHCWVKKMLSFRLITIPKDDILLSSFIKLFSVLKRNMRVSNAIKNFEMTHLQLPL</sequence>
<evidence type="ECO:0000313" key="1">
    <source>
        <dbReference type="EMBL" id="MBX28097.1"/>
    </source>
</evidence>
<name>A0A2P2MD26_RHIMU</name>
<proteinExistence type="predicted"/>
<protein>
    <submittedName>
        <fullName evidence="1">Uncharacterized protein LOC106797953</fullName>
    </submittedName>
</protein>
<organism evidence="1">
    <name type="scientific">Rhizophora mucronata</name>
    <name type="common">Asiatic mangrove</name>
    <dbReference type="NCBI Taxonomy" id="61149"/>
    <lineage>
        <taxon>Eukaryota</taxon>
        <taxon>Viridiplantae</taxon>
        <taxon>Streptophyta</taxon>
        <taxon>Embryophyta</taxon>
        <taxon>Tracheophyta</taxon>
        <taxon>Spermatophyta</taxon>
        <taxon>Magnoliopsida</taxon>
        <taxon>eudicotyledons</taxon>
        <taxon>Gunneridae</taxon>
        <taxon>Pentapetalae</taxon>
        <taxon>rosids</taxon>
        <taxon>fabids</taxon>
        <taxon>Malpighiales</taxon>
        <taxon>Rhizophoraceae</taxon>
        <taxon>Rhizophora</taxon>
    </lineage>
</organism>
<dbReference type="EMBL" id="GGEC01047613">
    <property type="protein sequence ID" value="MBX28097.1"/>
    <property type="molecule type" value="Transcribed_RNA"/>
</dbReference>
<dbReference type="AlphaFoldDB" id="A0A2P2MD26"/>
<reference evidence="1" key="1">
    <citation type="submission" date="2018-02" db="EMBL/GenBank/DDBJ databases">
        <title>Rhizophora mucronata_Transcriptome.</title>
        <authorList>
            <person name="Meera S.P."/>
            <person name="Sreeshan A."/>
            <person name="Augustine A."/>
        </authorList>
    </citation>
    <scope>NUCLEOTIDE SEQUENCE</scope>
    <source>
        <tissue evidence="1">Leaf</tissue>
    </source>
</reference>
<accession>A0A2P2MD26</accession>